<dbReference type="PaxDb" id="5691-EAN77405"/>
<dbReference type="GeneID" id="3661275"/>
<accession>Q38CR5</accession>
<proteinExistence type="predicted"/>
<sequence>MDAIDLTPFTQTHLRMGRDWSDVSGSLMQLGAAYFIFSWSDVAYVMELKYGIRLMSPAECQSQLFCLFSAQGVSNSQRRAGNPAATAPPLSG</sequence>
<organism evidence="1 2">
    <name type="scientific">Trypanosoma brucei brucei (strain 927/4 GUTat10.1)</name>
    <dbReference type="NCBI Taxonomy" id="185431"/>
    <lineage>
        <taxon>Eukaryota</taxon>
        <taxon>Discoba</taxon>
        <taxon>Euglenozoa</taxon>
        <taxon>Kinetoplastea</taxon>
        <taxon>Metakinetoplastina</taxon>
        <taxon>Trypanosomatida</taxon>
        <taxon>Trypanosomatidae</taxon>
        <taxon>Trypanosoma</taxon>
    </lineage>
</organism>
<dbReference type="AlphaFoldDB" id="Q38CR5"/>
<reference evidence="1 2" key="1">
    <citation type="journal article" date="2005" name="Science">
        <title>Comparative genomics of trypanosomatid parasitic protozoa.</title>
        <authorList>
            <person name="El-Sayed N.M."/>
            <person name="Myler P.J."/>
            <person name="Blandin G."/>
            <person name="Berriman M."/>
            <person name="Crabtree J."/>
            <person name="Aggarwal G."/>
            <person name="Caler E."/>
            <person name="Renauld H."/>
            <person name="Worthey E.A."/>
            <person name="Hertz-Fowler C."/>
            <person name="Ghedin E."/>
            <person name="Peacock C."/>
            <person name="Bartholomeu D.C."/>
            <person name="Haas B.J."/>
            <person name="Tran A.N."/>
            <person name="Wortman J.R."/>
            <person name="Alsmark U.C."/>
            <person name="Angiuoli S."/>
            <person name="Anupama A."/>
            <person name="Badger J."/>
            <person name="Bringaud F."/>
            <person name="Cadag E."/>
            <person name="Carlton J.M."/>
            <person name="Cerqueira G.C."/>
            <person name="Creasy T."/>
            <person name="Delcher A.L."/>
            <person name="Djikeng A."/>
            <person name="Embley T.M."/>
            <person name="Hauser C."/>
            <person name="Ivens A.C."/>
            <person name="Kummerfeld S.K."/>
            <person name="Pereira-Leal J.B."/>
            <person name="Nilsson D."/>
            <person name="Peterson J."/>
            <person name="Salzberg S.L."/>
            <person name="Shallom J."/>
            <person name="Silva J.C."/>
            <person name="Sundaram J."/>
            <person name="Westenberger S."/>
            <person name="White O."/>
            <person name="Melville S.E."/>
            <person name="Donelson J.E."/>
            <person name="Andersson B."/>
            <person name="Stuart K.D."/>
            <person name="Hall N."/>
        </authorList>
    </citation>
    <scope>NUCLEOTIDE SEQUENCE [LARGE SCALE GENOMIC DNA]</scope>
    <source>
        <strain evidence="1 2">927/4 GUTat10.1</strain>
    </source>
</reference>
<name>Q38CR5_TRYB2</name>
<gene>
    <name evidence="1" type="ORF">Tb09.244.2000</name>
</gene>
<dbReference type="EMBL" id="CM000207">
    <property type="protein sequence ID" value="EAN77405.1"/>
    <property type="molecule type" value="Genomic_DNA"/>
</dbReference>
<evidence type="ECO:0000313" key="2">
    <source>
        <dbReference type="Proteomes" id="UP000008524"/>
    </source>
</evidence>
<dbReference type="InParanoid" id="Q38CR5"/>
<protein>
    <submittedName>
        <fullName evidence="1">Uncharacterized protein</fullName>
    </submittedName>
</protein>
<dbReference type="Proteomes" id="UP000008524">
    <property type="component" value="Chromosome 9"/>
</dbReference>
<dbReference type="KEGG" id="tbr:Tb09.244.2000"/>
<keyword evidence="2" id="KW-1185">Reference proteome</keyword>
<reference evidence="1 2" key="2">
    <citation type="journal article" date="2005" name="Science">
        <title>The genome of the African trypanosome Trypanosoma brucei.</title>
        <authorList>
            <person name="Berriman M."/>
            <person name="Ghedin E."/>
            <person name="Hertz-Fowler C."/>
            <person name="Blandin G."/>
            <person name="Renauld H."/>
            <person name="Bartholomeu D.C."/>
            <person name="Lennard N.J."/>
            <person name="Caler E."/>
            <person name="Hamlin N.E."/>
            <person name="Haas B."/>
            <person name="Bohme U."/>
            <person name="Hannick L."/>
            <person name="Aslett M.A."/>
            <person name="Shallom J."/>
            <person name="Marcello L."/>
            <person name="Hou L."/>
            <person name="Wickstead B."/>
            <person name="Alsmark U.C."/>
            <person name="Arrowsmith C."/>
            <person name="Atkin R.J."/>
            <person name="Barron A.J."/>
            <person name="Bringaud F."/>
            <person name="Brooks K."/>
            <person name="Carrington M."/>
            <person name="Cherevach I."/>
            <person name="Chillingworth T.J."/>
            <person name="Churcher C."/>
            <person name="Clark L.N."/>
            <person name="Corton C.H."/>
            <person name="Cronin A."/>
            <person name="Davies R.M."/>
            <person name="Doggett J."/>
            <person name="Djikeng A."/>
            <person name="Feldblyum T."/>
            <person name="Field M.C."/>
            <person name="Fraser A."/>
            <person name="Goodhead I."/>
            <person name="Hance Z."/>
            <person name="Harper D."/>
            <person name="Harris B.R."/>
            <person name="Hauser H."/>
            <person name="Hostetler J."/>
            <person name="Ivens A."/>
            <person name="Jagels K."/>
            <person name="Johnson D."/>
            <person name="Johnson J."/>
            <person name="Jones K."/>
            <person name="Kerhornou A.X."/>
            <person name="Koo H."/>
            <person name="Larke N."/>
            <person name="Landfear S."/>
            <person name="Larkin C."/>
            <person name="Leech V."/>
            <person name="Line A."/>
            <person name="Lord A."/>
            <person name="Macleod A."/>
            <person name="Mooney P.J."/>
            <person name="Moule S."/>
            <person name="Martin D.M."/>
            <person name="Morgan G.W."/>
            <person name="Mungall K."/>
            <person name="Norbertczak H."/>
            <person name="Ormond D."/>
            <person name="Pai G."/>
            <person name="Peacock C.S."/>
            <person name="Peterson J."/>
            <person name="Quail M.A."/>
            <person name="Rabbinowitsch E."/>
            <person name="Rajandream M.A."/>
            <person name="Reitter C."/>
            <person name="Salzberg S.L."/>
            <person name="Sanders M."/>
            <person name="Schobel S."/>
            <person name="Sharp S."/>
            <person name="Simmonds M."/>
            <person name="Simpson A.J."/>
            <person name="Tallon L."/>
            <person name="Turner C.M."/>
            <person name="Tait A."/>
            <person name="Tivey A.R."/>
            <person name="Van Aken S."/>
            <person name="Walker D."/>
            <person name="Wanless D."/>
            <person name="Wang S."/>
            <person name="White B."/>
            <person name="White O."/>
            <person name="Whitehead S."/>
            <person name="Woodward J."/>
            <person name="Wortman J."/>
            <person name="Adams M.D."/>
            <person name="Embley T.M."/>
            <person name="Gull K."/>
            <person name="Ullu E."/>
            <person name="Barry J.D."/>
            <person name="Fairlamb A.H."/>
            <person name="Opperdoes F."/>
            <person name="Barrell B.G."/>
            <person name="Donelson J.E."/>
            <person name="Hall N."/>
            <person name="Fraser C.M."/>
            <person name="Melville S.E."/>
            <person name="El-Sayed N.M."/>
        </authorList>
    </citation>
    <scope>NUCLEOTIDE SEQUENCE [LARGE SCALE GENOMIC DNA]</scope>
    <source>
        <strain evidence="1 2">927/4 GUTat10.1</strain>
    </source>
</reference>
<dbReference type="RefSeq" id="XP_827735.1">
    <property type="nucleotide sequence ID" value="XM_822642.1"/>
</dbReference>
<evidence type="ECO:0000313" key="1">
    <source>
        <dbReference type="EMBL" id="EAN77405.1"/>
    </source>
</evidence>